<evidence type="ECO:0000313" key="6">
    <source>
        <dbReference type="EMBL" id="RMD20127.1"/>
    </source>
</evidence>
<dbReference type="CDD" id="cd00614">
    <property type="entry name" value="CGS_like"/>
    <property type="match status" value="1"/>
</dbReference>
<dbReference type="PIRSF" id="PIRSF001434">
    <property type="entry name" value="CGS"/>
    <property type="match status" value="1"/>
</dbReference>
<dbReference type="Proteomes" id="UP000266886">
    <property type="component" value="Unassembled WGS sequence"/>
</dbReference>
<keyword evidence="3 5" id="KW-0663">Pyridoxal phosphate</keyword>
<dbReference type="Pfam" id="PF01053">
    <property type="entry name" value="Cys_Met_Meta_PP"/>
    <property type="match status" value="1"/>
</dbReference>
<dbReference type="InterPro" id="IPR015421">
    <property type="entry name" value="PyrdxlP-dep_Trfase_major"/>
</dbReference>
<evidence type="ECO:0000256" key="1">
    <source>
        <dbReference type="ARBA" id="ARBA00001933"/>
    </source>
</evidence>
<keyword evidence="4" id="KW-0486">Methionine biosynthesis</keyword>
<dbReference type="PROSITE" id="PS00868">
    <property type="entry name" value="CYS_MET_METAB_PP"/>
    <property type="match status" value="1"/>
</dbReference>
<dbReference type="InterPro" id="IPR015422">
    <property type="entry name" value="PyrdxlP-dep_Trfase_small"/>
</dbReference>
<evidence type="ECO:0000256" key="2">
    <source>
        <dbReference type="ARBA" id="ARBA00009077"/>
    </source>
</evidence>
<evidence type="ECO:0000256" key="5">
    <source>
        <dbReference type="RuleBase" id="RU362118"/>
    </source>
</evidence>
<keyword evidence="6" id="KW-0808">Transferase</keyword>
<dbReference type="RefSeq" id="WP_122085256.1">
    <property type="nucleotide sequence ID" value="NZ_CBCRWO010000005.1"/>
</dbReference>
<comment type="caution">
    <text evidence="6">The sequence shown here is derived from an EMBL/GenBank/DDBJ whole genome shotgun (WGS) entry which is preliminary data.</text>
</comment>
<sequence>MTSGFSTDSIHAGYEPDSLYGPINVPIYASTTFAQDGLAKLRGGYEYTRVGNPTVTALEKTVAALEGADYGVAFASGMAAIDSLLRILLKPGDHIVIGNDAYGGTYRLIQQVFTLWGVENSVVDITDTDAVTAAIQPNTKVIWVETPTNPLLNIADITAISKAKGAATLVVDNTFASPYLQKPFELGADVVLHSTTKYIGGHSDVVGGIVCGKDAKLEEDLRFFFGWVGAIPSPFDTYLTARGLKTLAVRMDRHCDNAEAVAEFLQRQDCVAKVHYPGLASHPNHEVAKRQMTRFGGMVSVEFQTEEQAKAFCLSTKLFCLAESLGGVESLVEHPATMTHLAVNGSALEVPPELVRISVGIEDVDDLIADLEQAVVAL</sequence>
<evidence type="ECO:0000313" key="7">
    <source>
        <dbReference type="Proteomes" id="UP000266886"/>
    </source>
</evidence>
<evidence type="ECO:0000256" key="4">
    <source>
        <dbReference type="ARBA" id="ARBA00023167"/>
    </source>
</evidence>
<comment type="similarity">
    <text evidence="2 5">Belongs to the trans-sulfuration enzymes family.</text>
</comment>
<dbReference type="NCBIfam" id="NF005871">
    <property type="entry name" value="PRK07811.1"/>
    <property type="match status" value="1"/>
</dbReference>
<dbReference type="EMBL" id="RDRE01000004">
    <property type="protein sequence ID" value="RMD20127.1"/>
    <property type="molecule type" value="Genomic_DNA"/>
</dbReference>
<name>A0ABX9UKY7_9CORY</name>
<keyword evidence="4" id="KW-0028">Amino-acid biosynthesis</keyword>
<dbReference type="GO" id="GO:0003962">
    <property type="term" value="F:cystathionine gamma-synthase activity"/>
    <property type="evidence" value="ECO:0007669"/>
    <property type="project" value="UniProtKB-EC"/>
</dbReference>
<dbReference type="Gene3D" id="3.90.1150.10">
    <property type="entry name" value="Aspartate Aminotransferase, domain 1"/>
    <property type="match status" value="1"/>
</dbReference>
<proteinExistence type="inferred from homology"/>
<reference evidence="6 7" key="1">
    <citation type="submission" date="2018-10" db="EMBL/GenBank/DDBJ databases">
        <title>Whole genome sequence of Corynebacterium gottingense DSM 130494T.</title>
        <authorList>
            <person name="Bernier A.-M."/>
            <person name="Bernard K."/>
        </authorList>
    </citation>
    <scope>NUCLEOTIDE SEQUENCE [LARGE SCALE GENOMIC DNA]</scope>
    <source>
        <strain evidence="6 7">DSM 103494</strain>
    </source>
</reference>
<keyword evidence="7" id="KW-1185">Reference proteome</keyword>
<dbReference type="EC" id="2.5.1.48" evidence="6"/>
<accession>A0ABX9UKY7</accession>
<dbReference type="Gene3D" id="3.40.640.10">
    <property type="entry name" value="Type I PLP-dependent aspartate aminotransferase-like (Major domain)"/>
    <property type="match status" value="1"/>
</dbReference>
<organism evidence="6 7">
    <name type="scientific">Corynebacterium gottingense</name>
    <dbReference type="NCBI Taxonomy" id="2041036"/>
    <lineage>
        <taxon>Bacteria</taxon>
        <taxon>Bacillati</taxon>
        <taxon>Actinomycetota</taxon>
        <taxon>Actinomycetes</taxon>
        <taxon>Mycobacteriales</taxon>
        <taxon>Corynebacteriaceae</taxon>
        <taxon>Corynebacterium</taxon>
    </lineage>
</organism>
<evidence type="ECO:0000256" key="3">
    <source>
        <dbReference type="ARBA" id="ARBA00022898"/>
    </source>
</evidence>
<dbReference type="InterPro" id="IPR000277">
    <property type="entry name" value="Cys/Met-Metab_PyrdxlP-dep_enz"/>
</dbReference>
<dbReference type="PANTHER" id="PTHR11808">
    <property type="entry name" value="TRANS-SULFURATION ENZYME FAMILY MEMBER"/>
    <property type="match status" value="1"/>
</dbReference>
<comment type="cofactor">
    <cofactor evidence="1 5">
        <name>pyridoxal 5'-phosphate</name>
        <dbReference type="ChEBI" id="CHEBI:597326"/>
    </cofactor>
</comment>
<dbReference type="InterPro" id="IPR015424">
    <property type="entry name" value="PyrdxlP-dep_Trfase"/>
</dbReference>
<dbReference type="InterPro" id="IPR054542">
    <property type="entry name" value="Cys_met_metab_PP"/>
</dbReference>
<protein>
    <submittedName>
        <fullName evidence="6">Cystathionine gamma-synthase</fullName>
        <ecNumber evidence="6">2.5.1.48</ecNumber>
    </submittedName>
</protein>
<gene>
    <name evidence="6" type="ORF">EAW56_04225</name>
</gene>
<dbReference type="SUPFAM" id="SSF53383">
    <property type="entry name" value="PLP-dependent transferases"/>
    <property type="match status" value="1"/>
</dbReference>
<dbReference type="PANTHER" id="PTHR11808:SF15">
    <property type="entry name" value="CYSTATHIONINE GAMMA-LYASE"/>
    <property type="match status" value="1"/>
</dbReference>